<comment type="caution">
    <text evidence="1">The sequence shown here is derived from an EMBL/GenBank/DDBJ whole genome shotgun (WGS) entry which is preliminary data.</text>
</comment>
<accession>A0A6A4PUH8</accession>
<evidence type="ECO:0000313" key="1">
    <source>
        <dbReference type="EMBL" id="KAE9605158.1"/>
    </source>
</evidence>
<organism evidence="1 2">
    <name type="scientific">Lupinus albus</name>
    <name type="common">White lupine</name>
    <name type="synonym">Lupinus termis</name>
    <dbReference type="NCBI Taxonomy" id="3870"/>
    <lineage>
        <taxon>Eukaryota</taxon>
        <taxon>Viridiplantae</taxon>
        <taxon>Streptophyta</taxon>
        <taxon>Embryophyta</taxon>
        <taxon>Tracheophyta</taxon>
        <taxon>Spermatophyta</taxon>
        <taxon>Magnoliopsida</taxon>
        <taxon>eudicotyledons</taxon>
        <taxon>Gunneridae</taxon>
        <taxon>Pentapetalae</taxon>
        <taxon>rosids</taxon>
        <taxon>fabids</taxon>
        <taxon>Fabales</taxon>
        <taxon>Fabaceae</taxon>
        <taxon>Papilionoideae</taxon>
        <taxon>50 kb inversion clade</taxon>
        <taxon>genistoids sensu lato</taxon>
        <taxon>core genistoids</taxon>
        <taxon>Genisteae</taxon>
        <taxon>Lupinus</taxon>
    </lineage>
</organism>
<dbReference type="AlphaFoldDB" id="A0A6A4PUH8"/>
<reference evidence="2" key="1">
    <citation type="journal article" date="2020" name="Nat. Commun.">
        <title>Genome sequence of the cluster root forming white lupin.</title>
        <authorList>
            <person name="Hufnagel B."/>
            <person name="Marques A."/>
            <person name="Soriano A."/>
            <person name="Marques L."/>
            <person name="Divol F."/>
            <person name="Doumas P."/>
            <person name="Sallet E."/>
            <person name="Mancinotti D."/>
            <person name="Carrere S."/>
            <person name="Marande W."/>
            <person name="Arribat S."/>
            <person name="Keller J."/>
            <person name="Huneau C."/>
            <person name="Blein T."/>
            <person name="Aime D."/>
            <person name="Laguerre M."/>
            <person name="Taylor J."/>
            <person name="Schubert V."/>
            <person name="Nelson M."/>
            <person name="Geu-Flores F."/>
            <person name="Crespi M."/>
            <person name="Gallardo-Guerrero K."/>
            <person name="Delaux P.-M."/>
            <person name="Salse J."/>
            <person name="Berges H."/>
            <person name="Guyot R."/>
            <person name="Gouzy J."/>
            <person name="Peret B."/>
        </authorList>
    </citation>
    <scope>NUCLEOTIDE SEQUENCE [LARGE SCALE GENOMIC DNA]</scope>
    <source>
        <strain evidence="2">cv. Amiga</strain>
    </source>
</reference>
<keyword evidence="2" id="KW-1185">Reference proteome</keyword>
<dbReference type="Proteomes" id="UP000447434">
    <property type="component" value="Chromosome 10"/>
</dbReference>
<name>A0A6A4PUH8_LUPAL</name>
<proteinExistence type="predicted"/>
<gene>
    <name evidence="1" type="ORF">Lalb_Chr10g0094291</name>
</gene>
<evidence type="ECO:0000313" key="2">
    <source>
        <dbReference type="Proteomes" id="UP000447434"/>
    </source>
</evidence>
<sequence length="43" mass="5060">MHRANYFESNSLQIVLTVRSNIIEEKERMGGLKIRDKGRVQEI</sequence>
<protein>
    <submittedName>
        <fullName evidence="1">Uncharacterized protein</fullName>
    </submittedName>
</protein>
<dbReference type="EMBL" id="WOCE01000010">
    <property type="protein sequence ID" value="KAE9605158.1"/>
    <property type="molecule type" value="Genomic_DNA"/>
</dbReference>